<dbReference type="InParanoid" id="A0A0C3E356"/>
<dbReference type="HOGENOM" id="CLU_2293348_0_0_1"/>
<reference evidence="2" key="2">
    <citation type="submission" date="2015-01" db="EMBL/GenBank/DDBJ databases">
        <title>Evolutionary Origins and Diversification of the Mycorrhizal Mutualists.</title>
        <authorList>
            <consortium name="DOE Joint Genome Institute"/>
            <consortium name="Mycorrhizal Genomics Consortium"/>
            <person name="Kohler A."/>
            <person name="Kuo A."/>
            <person name="Nagy L.G."/>
            <person name="Floudas D."/>
            <person name="Copeland A."/>
            <person name="Barry K.W."/>
            <person name="Cichocki N."/>
            <person name="Veneault-Fourrey C."/>
            <person name="LaButti K."/>
            <person name="Lindquist E.A."/>
            <person name="Lipzen A."/>
            <person name="Lundell T."/>
            <person name="Morin E."/>
            <person name="Murat C."/>
            <person name="Riley R."/>
            <person name="Ohm R."/>
            <person name="Sun H."/>
            <person name="Tunlid A."/>
            <person name="Henrissat B."/>
            <person name="Grigoriev I.V."/>
            <person name="Hibbett D.S."/>
            <person name="Martin F."/>
        </authorList>
    </citation>
    <scope>NUCLEOTIDE SEQUENCE [LARGE SCALE GENOMIC DNA]</scope>
    <source>
        <strain evidence="2">Foug A</strain>
    </source>
</reference>
<keyword evidence="2" id="KW-1185">Reference proteome</keyword>
<protein>
    <submittedName>
        <fullName evidence="1">Uncharacterized protein</fullName>
    </submittedName>
</protein>
<evidence type="ECO:0000313" key="2">
    <source>
        <dbReference type="Proteomes" id="UP000053989"/>
    </source>
</evidence>
<dbReference type="EMBL" id="KN822039">
    <property type="protein sequence ID" value="KIM62919.1"/>
    <property type="molecule type" value="Genomic_DNA"/>
</dbReference>
<proteinExistence type="predicted"/>
<name>A0A0C3E356_9AGAM</name>
<sequence length="101" mass="11408">MAFHQCRIAFMGNGTRLISHTAVGIGNASAVGKKEVRRSKKVYLVPECNVHVHVHESWRILSRSRPFVLGGREMASVYSVVSERSNTRLPARAQHRKLTRQ</sequence>
<dbReference type="AlphaFoldDB" id="A0A0C3E356"/>
<organism evidence="1 2">
    <name type="scientific">Scleroderma citrinum Foug A</name>
    <dbReference type="NCBI Taxonomy" id="1036808"/>
    <lineage>
        <taxon>Eukaryota</taxon>
        <taxon>Fungi</taxon>
        <taxon>Dikarya</taxon>
        <taxon>Basidiomycota</taxon>
        <taxon>Agaricomycotina</taxon>
        <taxon>Agaricomycetes</taxon>
        <taxon>Agaricomycetidae</taxon>
        <taxon>Boletales</taxon>
        <taxon>Sclerodermatineae</taxon>
        <taxon>Sclerodermataceae</taxon>
        <taxon>Scleroderma</taxon>
    </lineage>
</organism>
<dbReference type="Proteomes" id="UP000053989">
    <property type="component" value="Unassembled WGS sequence"/>
</dbReference>
<accession>A0A0C3E356</accession>
<reference evidence="1 2" key="1">
    <citation type="submission" date="2014-04" db="EMBL/GenBank/DDBJ databases">
        <authorList>
            <consortium name="DOE Joint Genome Institute"/>
            <person name="Kuo A."/>
            <person name="Kohler A."/>
            <person name="Nagy L.G."/>
            <person name="Floudas D."/>
            <person name="Copeland A."/>
            <person name="Barry K.W."/>
            <person name="Cichocki N."/>
            <person name="Veneault-Fourrey C."/>
            <person name="LaButti K."/>
            <person name="Lindquist E.A."/>
            <person name="Lipzen A."/>
            <person name="Lundell T."/>
            <person name="Morin E."/>
            <person name="Murat C."/>
            <person name="Sun H."/>
            <person name="Tunlid A."/>
            <person name="Henrissat B."/>
            <person name="Grigoriev I.V."/>
            <person name="Hibbett D.S."/>
            <person name="Martin F."/>
            <person name="Nordberg H.P."/>
            <person name="Cantor M.N."/>
            <person name="Hua S.X."/>
        </authorList>
    </citation>
    <scope>NUCLEOTIDE SEQUENCE [LARGE SCALE GENOMIC DNA]</scope>
    <source>
        <strain evidence="1 2">Foug A</strain>
    </source>
</reference>
<evidence type="ECO:0000313" key="1">
    <source>
        <dbReference type="EMBL" id="KIM62919.1"/>
    </source>
</evidence>
<gene>
    <name evidence="1" type="ORF">SCLCIDRAFT_782906</name>
</gene>